<dbReference type="InterPro" id="IPR045853">
    <property type="entry name" value="Pep_chain_release_fac_I_sf"/>
</dbReference>
<dbReference type="InterPro" id="IPR052405">
    <property type="entry name" value="Mito_Transl_Release_Factor"/>
</dbReference>
<dbReference type="SUPFAM" id="SSF75620">
    <property type="entry name" value="Release factor"/>
    <property type="match status" value="1"/>
</dbReference>
<keyword evidence="7" id="KW-1185">Reference proteome</keyword>
<accession>A0A8B8EDI7</accession>
<feature type="domain" description="Prokaryotic-type class I peptide chain release factors" evidence="6">
    <location>
        <begin position="111"/>
        <end position="206"/>
    </location>
</feature>
<proteinExistence type="inferred from homology"/>
<dbReference type="Pfam" id="PF00472">
    <property type="entry name" value="RF-1"/>
    <property type="match status" value="1"/>
</dbReference>
<keyword evidence="4" id="KW-0496">Mitochondrion</keyword>
<dbReference type="PANTHER" id="PTHR46203">
    <property type="entry name" value="PROBABLE PEPTIDE CHAIN RELEASE FACTOR C12ORF65"/>
    <property type="match status" value="1"/>
</dbReference>
<evidence type="ECO:0000313" key="7">
    <source>
        <dbReference type="Proteomes" id="UP000694844"/>
    </source>
</evidence>
<evidence type="ECO:0000256" key="5">
    <source>
        <dbReference type="SAM" id="MobiDB-lite"/>
    </source>
</evidence>
<dbReference type="Gene3D" id="3.30.160.20">
    <property type="match status" value="1"/>
</dbReference>
<dbReference type="GO" id="GO:0003747">
    <property type="term" value="F:translation release factor activity"/>
    <property type="evidence" value="ECO:0007669"/>
    <property type="project" value="InterPro"/>
</dbReference>
<organism evidence="7 8">
    <name type="scientific">Crassostrea virginica</name>
    <name type="common">Eastern oyster</name>
    <dbReference type="NCBI Taxonomy" id="6565"/>
    <lineage>
        <taxon>Eukaryota</taxon>
        <taxon>Metazoa</taxon>
        <taxon>Spiralia</taxon>
        <taxon>Lophotrochozoa</taxon>
        <taxon>Mollusca</taxon>
        <taxon>Bivalvia</taxon>
        <taxon>Autobranchia</taxon>
        <taxon>Pteriomorphia</taxon>
        <taxon>Ostreida</taxon>
        <taxon>Ostreoidea</taxon>
        <taxon>Ostreidae</taxon>
        <taxon>Crassostrea</taxon>
    </lineage>
</organism>
<dbReference type="InterPro" id="IPR000352">
    <property type="entry name" value="Pep_chain_release_fac_I"/>
</dbReference>
<feature type="compositionally biased region" description="Basic and acidic residues" evidence="5">
    <location>
        <begin position="246"/>
        <end position="259"/>
    </location>
</feature>
<evidence type="ECO:0000256" key="1">
    <source>
        <dbReference type="ARBA" id="ARBA00004173"/>
    </source>
</evidence>
<dbReference type="Proteomes" id="UP000694844">
    <property type="component" value="Chromosome 5"/>
</dbReference>
<comment type="subcellular location">
    <subcellularLocation>
        <location evidence="1">Mitochondrion</location>
    </subcellularLocation>
</comment>
<evidence type="ECO:0000256" key="2">
    <source>
        <dbReference type="ARBA" id="ARBA00010835"/>
    </source>
</evidence>
<dbReference type="RefSeq" id="XP_022337631.1">
    <property type="nucleotide sequence ID" value="XM_022481923.1"/>
</dbReference>
<dbReference type="AlphaFoldDB" id="A0A8B8EDI7"/>
<evidence type="ECO:0000313" key="8">
    <source>
        <dbReference type="RefSeq" id="XP_022337631.1"/>
    </source>
</evidence>
<dbReference type="PANTHER" id="PTHR46203:SF1">
    <property type="entry name" value="MITOCHONDRIAL TRANSLATION RELEASE FACTOR IN RESCUE"/>
    <property type="match status" value="1"/>
</dbReference>
<keyword evidence="3" id="KW-0809">Transit peptide</keyword>
<dbReference type="GeneID" id="111133477"/>
<protein>
    <submittedName>
        <fullName evidence="8">Probable peptide chain release factor C12orf65, mitochondrial isoform X3</fullName>
    </submittedName>
</protein>
<reference evidence="8" key="1">
    <citation type="submission" date="2025-08" db="UniProtKB">
        <authorList>
            <consortium name="RefSeq"/>
        </authorList>
    </citation>
    <scope>IDENTIFICATION</scope>
    <source>
        <tissue evidence="8">Whole sample</tissue>
    </source>
</reference>
<evidence type="ECO:0000259" key="6">
    <source>
        <dbReference type="Pfam" id="PF00472"/>
    </source>
</evidence>
<gene>
    <name evidence="8" type="primary">LOC111133477</name>
</gene>
<comment type="similarity">
    <text evidence="2">Belongs to the prokaryotic/mitochondrial release factor family.</text>
</comment>
<dbReference type="OrthoDB" id="447842at2759"/>
<dbReference type="GO" id="GO:0005739">
    <property type="term" value="C:mitochondrion"/>
    <property type="evidence" value="ECO:0007669"/>
    <property type="project" value="UniProtKB-SubCell"/>
</dbReference>
<name>A0A8B8EDI7_CRAVI</name>
<evidence type="ECO:0000256" key="3">
    <source>
        <dbReference type="ARBA" id="ARBA00022946"/>
    </source>
</evidence>
<feature type="region of interest" description="Disordered" evidence="5">
    <location>
        <begin position="211"/>
        <end position="259"/>
    </location>
</feature>
<sequence length="259" mass="29644">MLINCSRHLSLWKRISQPFLVSDTSWIKASNFFWTLNGITQERFHHMMNTVQKQENQFHYNLRPIAGRKVEMCAYHACRMNMTQRMALIDRGMGCLQQSAFISRKNYKFPEILETDLEESIVKGSGPGGQSVNKTSNCVVLRHRPSGIVIKCHQTRSLTKNRELARELLQEKVDEVINGSNSYLAQVTKEKRDKKLKAKHKTKKKYQLLKTLKESEQSPDPCGVQTGVDIHSNQERTSDSNTGTKDSTDKDSASKQTPE</sequence>
<evidence type="ECO:0000256" key="4">
    <source>
        <dbReference type="ARBA" id="ARBA00023128"/>
    </source>
</evidence>